<comment type="caution">
    <text evidence="2">The sequence shown here is derived from an EMBL/GenBank/DDBJ whole genome shotgun (WGS) entry which is preliminary data.</text>
</comment>
<name>A0AAW2JLP1_SESRA</name>
<dbReference type="PANTHER" id="PTHR33116">
    <property type="entry name" value="REVERSE TRANSCRIPTASE ZINC-BINDING DOMAIN-CONTAINING PROTEIN-RELATED-RELATED"/>
    <property type="match status" value="1"/>
</dbReference>
<dbReference type="InterPro" id="IPR026960">
    <property type="entry name" value="RVT-Znf"/>
</dbReference>
<accession>A0AAW2JLP1</accession>
<feature type="domain" description="Reverse transcriptase zinc-binding" evidence="1">
    <location>
        <begin position="34"/>
        <end position="113"/>
    </location>
</feature>
<evidence type="ECO:0000259" key="1">
    <source>
        <dbReference type="Pfam" id="PF13966"/>
    </source>
</evidence>
<dbReference type="Pfam" id="PF13966">
    <property type="entry name" value="zf-RVT"/>
    <property type="match status" value="1"/>
</dbReference>
<dbReference type="EMBL" id="JACGWJ010000155">
    <property type="protein sequence ID" value="KAL0294581.1"/>
    <property type="molecule type" value="Genomic_DNA"/>
</dbReference>
<dbReference type="AlphaFoldDB" id="A0AAW2JLP1"/>
<gene>
    <name evidence="2" type="ORF">Sradi_6880800</name>
</gene>
<dbReference type="PANTHER" id="PTHR33116:SF84">
    <property type="entry name" value="RNA-DIRECTED DNA POLYMERASE"/>
    <property type="match status" value="1"/>
</dbReference>
<organism evidence="2">
    <name type="scientific">Sesamum radiatum</name>
    <name type="common">Black benniseed</name>
    <dbReference type="NCBI Taxonomy" id="300843"/>
    <lineage>
        <taxon>Eukaryota</taxon>
        <taxon>Viridiplantae</taxon>
        <taxon>Streptophyta</taxon>
        <taxon>Embryophyta</taxon>
        <taxon>Tracheophyta</taxon>
        <taxon>Spermatophyta</taxon>
        <taxon>Magnoliopsida</taxon>
        <taxon>eudicotyledons</taxon>
        <taxon>Gunneridae</taxon>
        <taxon>Pentapetalae</taxon>
        <taxon>asterids</taxon>
        <taxon>lamiids</taxon>
        <taxon>Lamiales</taxon>
        <taxon>Pedaliaceae</taxon>
        <taxon>Sesamum</taxon>
    </lineage>
</organism>
<protein>
    <recommendedName>
        <fullName evidence="1">Reverse transcriptase zinc-binding domain-containing protein</fullName>
    </recommendedName>
</protein>
<evidence type="ECO:0000313" key="2">
    <source>
        <dbReference type="EMBL" id="KAL0294581.1"/>
    </source>
</evidence>
<reference evidence="2" key="1">
    <citation type="submission" date="2020-06" db="EMBL/GenBank/DDBJ databases">
        <authorList>
            <person name="Li T."/>
            <person name="Hu X."/>
            <person name="Zhang T."/>
            <person name="Song X."/>
            <person name="Zhang H."/>
            <person name="Dai N."/>
            <person name="Sheng W."/>
            <person name="Hou X."/>
            <person name="Wei L."/>
        </authorList>
    </citation>
    <scope>NUCLEOTIDE SEQUENCE</scope>
    <source>
        <strain evidence="2">G02</strain>
        <tissue evidence="2">Leaf</tissue>
    </source>
</reference>
<reference evidence="2" key="2">
    <citation type="journal article" date="2024" name="Plant">
        <title>Genomic evolution and insights into agronomic trait innovations of Sesamum species.</title>
        <authorList>
            <person name="Miao H."/>
            <person name="Wang L."/>
            <person name="Qu L."/>
            <person name="Liu H."/>
            <person name="Sun Y."/>
            <person name="Le M."/>
            <person name="Wang Q."/>
            <person name="Wei S."/>
            <person name="Zheng Y."/>
            <person name="Lin W."/>
            <person name="Duan Y."/>
            <person name="Cao H."/>
            <person name="Xiong S."/>
            <person name="Wang X."/>
            <person name="Wei L."/>
            <person name="Li C."/>
            <person name="Ma Q."/>
            <person name="Ju M."/>
            <person name="Zhao R."/>
            <person name="Li G."/>
            <person name="Mu C."/>
            <person name="Tian Q."/>
            <person name="Mei H."/>
            <person name="Zhang T."/>
            <person name="Gao T."/>
            <person name="Zhang H."/>
        </authorList>
    </citation>
    <scope>NUCLEOTIDE SEQUENCE</scope>
    <source>
        <strain evidence="2">G02</strain>
    </source>
</reference>
<sequence length="219" mass="25760">MITDIVHLDIVDRLPPLARADSVGWRKIGGALTTAEGYRLFRTPRQLVGWHGLLRGPLRIPRNCFILWLAILERLSTLDRAWWLGLDSTCILCSTGEVETHSHLFFGCEYSKACLRFLEREVRFRVPRFDWQRTITWASRRWRGKHLWNAAYRALFTSVVYHIWMERNKRRFGNTATTAEHTARICNEQIRILLVGPEMRLNVATSLLFHVWKIPWHAP</sequence>
<proteinExistence type="predicted"/>